<keyword evidence="12" id="KW-0966">Cell projection</keyword>
<dbReference type="Pfam" id="PF01052">
    <property type="entry name" value="FliMN_C"/>
    <property type="match status" value="1"/>
</dbReference>
<feature type="domain" description="Flagellar motor switch protein FliN-like C-terminal" evidence="11">
    <location>
        <begin position="251"/>
        <end position="320"/>
    </location>
</feature>
<dbReference type="PANTHER" id="PTHR30034:SF3">
    <property type="entry name" value="FLAGELLAR MOTOR SWITCH PROTEIN FLIM"/>
    <property type="match status" value="1"/>
</dbReference>
<dbReference type="SUPFAM" id="SSF103039">
    <property type="entry name" value="CheC-like"/>
    <property type="match status" value="1"/>
</dbReference>
<dbReference type="Gene3D" id="3.40.1550.10">
    <property type="entry name" value="CheC-like"/>
    <property type="match status" value="1"/>
</dbReference>
<comment type="subcellular location">
    <subcellularLocation>
        <location evidence="1">Bacterial flagellum basal body</location>
    </subcellularLocation>
    <subcellularLocation>
        <location evidence="2">Cell inner membrane</location>
        <topology evidence="2">Peripheral membrane protein</topology>
    </subcellularLocation>
</comment>
<keyword evidence="12" id="KW-0282">Flagellum</keyword>
<dbReference type="InterPro" id="IPR001689">
    <property type="entry name" value="Flag_FliM"/>
</dbReference>
<evidence type="ECO:0000256" key="4">
    <source>
        <dbReference type="ARBA" id="ARBA00021898"/>
    </source>
</evidence>
<evidence type="ECO:0000256" key="7">
    <source>
        <dbReference type="ARBA" id="ARBA00022519"/>
    </source>
</evidence>
<dbReference type="SUPFAM" id="SSF101801">
    <property type="entry name" value="Surface presentation of antigens (SPOA)"/>
    <property type="match status" value="1"/>
</dbReference>
<dbReference type="PIRSF" id="PIRSF002888">
    <property type="entry name" value="FliM"/>
    <property type="match status" value="1"/>
</dbReference>
<keyword evidence="10" id="KW-0975">Bacterial flagellum</keyword>
<dbReference type="InterPro" id="IPR001543">
    <property type="entry name" value="FliN-like_C"/>
</dbReference>
<dbReference type="AlphaFoldDB" id="A0A3B1CEG0"/>
<keyword evidence="8" id="KW-0283">Flagellar rotation</keyword>
<dbReference type="GO" id="GO:0050918">
    <property type="term" value="P:positive chemotaxis"/>
    <property type="evidence" value="ECO:0007669"/>
    <property type="project" value="TreeGrafter"/>
</dbReference>
<evidence type="ECO:0000313" key="12">
    <source>
        <dbReference type="EMBL" id="VAX28856.1"/>
    </source>
</evidence>
<dbReference type="InterPro" id="IPR036429">
    <property type="entry name" value="SpoA-like_sf"/>
</dbReference>
<evidence type="ECO:0000256" key="10">
    <source>
        <dbReference type="ARBA" id="ARBA00023143"/>
    </source>
</evidence>
<evidence type="ECO:0000256" key="5">
    <source>
        <dbReference type="ARBA" id="ARBA00022475"/>
    </source>
</evidence>
<keyword evidence="12" id="KW-0969">Cilium</keyword>
<comment type="similarity">
    <text evidence="3">Belongs to the FliM family.</text>
</comment>
<keyword evidence="9" id="KW-0472">Membrane</keyword>
<dbReference type="Pfam" id="PF02154">
    <property type="entry name" value="FliM"/>
    <property type="match status" value="1"/>
</dbReference>
<name>A0A3B1CEG0_9ZZZZ</name>
<protein>
    <recommendedName>
        <fullName evidence="4">Flagellar motor switch protein FliM</fullName>
    </recommendedName>
</protein>
<dbReference type="GO" id="GO:0005886">
    <property type="term" value="C:plasma membrane"/>
    <property type="evidence" value="ECO:0007669"/>
    <property type="project" value="UniProtKB-SubCell"/>
</dbReference>
<dbReference type="GO" id="GO:0009425">
    <property type="term" value="C:bacterial-type flagellum basal body"/>
    <property type="evidence" value="ECO:0007669"/>
    <property type="project" value="UniProtKB-SubCell"/>
</dbReference>
<reference evidence="12" key="1">
    <citation type="submission" date="2018-06" db="EMBL/GenBank/DDBJ databases">
        <authorList>
            <person name="Zhirakovskaya E."/>
        </authorList>
    </citation>
    <scope>NUCLEOTIDE SEQUENCE</scope>
</reference>
<keyword evidence="5" id="KW-1003">Cell membrane</keyword>
<evidence type="ECO:0000256" key="2">
    <source>
        <dbReference type="ARBA" id="ARBA00004417"/>
    </source>
</evidence>
<dbReference type="GO" id="GO:0071978">
    <property type="term" value="P:bacterial-type flagellum-dependent swarming motility"/>
    <property type="evidence" value="ECO:0007669"/>
    <property type="project" value="TreeGrafter"/>
</dbReference>
<dbReference type="CDD" id="cd17908">
    <property type="entry name" value="FliM"/>
    <property type="match status" value="1"/>
</dbReference>
<dbReference type="Gene3D" id="2.30.330.10">
    <property type="entry name" value="SpoA-like"/>
    <property type="match status" value="1"/>
</dbReference>
<dbReference type="NCBIfam" id="TIGR01397">
    <property type="entry name" value="fliM_switch"/>
    <property type="match status" value="1"/>
</dbReference>
<proteinExistence type="inferred from homology"/>
<evidence type="ECO:0000259" key="11">
    <source>
        <dbReference type="Pfam" id="PF01052"/>
    </source>
</evidence>
<accession>A0A3B1CEG0</accession>
<evidence type="ECO:0000256" key="6">
    <source>
        <dbReference type="ARBA" id="ARBA00022500"/>
    </source>
</evidence>
<sequence length="331" mass="36700">MSDILSQDEVDALLKGVKEGEVETRPQAPPGGLRTYDLTNQEMIIRGRMPGLEMVNEKFAGFFRLSLSNFLGKFIDVTTQGISFMKFGEFMRTIPLPSSINIFKLHPLKGYALMVFEAPLIFAIVEYFFGGDKASSVKAEGRSFTPVEQRLIDKVLTIALVDLQKALSALITVETELTGSETNPQFVTIIPPTEALIKVEFHVEMENLTGKIYLGIPYSLVEPIKEKLYSGITGNSIDVDKLGVKRLVELLNESLVNITVELDRAELTLEDVLNLQAGDIITLGKSVADELLVKVEGIPKFYCTPGHHRGSQAVKITRAIEMNYERSNQDG</sequence>
<organism evidence="12">
    <name type="scientific">hydrothermal vent metagenome</name>
    <dbReference type="NCBI Taxonomy" id="652676"/>
    <lineage>
        <taxon>unclassified sequences</taxon>
        <taxon>metagenomes</taxon>
        <taxon>ecological metagenomes</taxon>
    </lineage>
</organism>
<evidence type="ECO:0000256" key="9">
    <source>
        <dbReference type="ARBA" id="ARBA00023136"/>
    </source>
</evidence>
<evidence type="ECO:0000256" key="3">
    <source>
        <dbReference type="ARBA" id="ARBA00011049"/>
    </source>
</evidence>
<keyword evidence="6" id="KW-0145">Chemotaxis</keyword>
<evidence type="ECO:0000256" key="1">
    <source>
        <dbReference type="ARBA" id="ARBA00004117"/>
    </source>
</evidence>
<dbReference type="PRINTS" id="PR00955">
    <property type="entry name" value="FLGMOTORFLIM"/>
</dbReference>
<dbReference type="InterPro" id="IPR028976">
    <property type="entry name" value="CheC-like_sf"/>
</dbReference>
<dbReference type="EMBL" id="UOGI01000033">
    <property type="protein sequence ID" value="VAX28856.1"/>
    <property type="molecule type" value="Genomic_DNA"/>
</dbReference>
<dbReference type="GO" id="GO:0003774">
    <property type="term" value="F:cytoskeletal motor activity"/>
    <property type="evidence" value="ECO:0007669"/>
    <property type="project" value="InterPro"/>
</dbReference>
<keyword evidence="7" id="KW-0997">Cell inner membrane</keyword>
<dbReference type="PANTHER" id="PTHR30034">
    <property type="entry name" value="FLAGELLAR MOTOR SWITCH PROTEIN FLIM"/>
    <property type="match status" value="1"/>
</dbReference>
<evidence type="ECO:0000256" key="8">
    <source>
        <dbReference type="ARBA" id="ARBA00022779"/>
    </source>
</evidence>
<gene>
    <name evidence="12" type="ORF">MNBD_NITROSPIRAE03-749</name>
</gene>